<organism evidence="2 3">
    <name type="scientific">Thelephora terrestris</name>
    <dbReference type="NCBI Taxonomy" id="56493"/>
    <lineage>
        <taxon>Eukaryota</taxon>
        <taxon>Fungi</taxon>
        <taxon>Dikarya</taxon>
        <taxon>Basidiomycota</taxon>
        <taxon>Agaricomycotina</taxon>
        <taxon>Agaricomycetes</taxon>
        <taxon>Thelephorales</taxon>
        <taxon>Thelephoraceae</taxon>
        <taxon>Thelephora</taxon>
    </lineage>
</organism>
<reference evidence="2" key="2">
    <citation type="submission" date="2020-11" db="EMBL/GenBank/DDBJ databases">
        <authorList>
            <consortium name="DOE Joint Genome Institute"/>
            <person name="Kuo A."/>
            <person name="Miyauchi S."/>
            <person name="Kiss E."/>
            <person name="Drula E."/>
            <person name="Kohler A."/>
            <person name="Sanchez-Garcia M."/>
            <person name="Andreopoulos B."/>
            <person name="Barry K.W."/>
            <person name="Bonito G."/>
            <person name="Buee M."/>
            <person name="Carver A."/>
            <person name="Chen C."/>
            <person name="Cichocki N."/>
            <person name="Clum A."/>
            <person name="Culley D."/>
            <person name="Crous P.W."/>
            <person name="Fauchery L."/>
            <person name="Girlanda M."/>
            <person name="Hayes R."/>
            <person name="Keri Z."/>
            <person name="Labutti K."/>
            <person name="Lipzen A."/>
            <person name="Lombard V."/>
            <person name="Magnuson J."/>
            <person name="Maillard F."/>
            <person name="Morin E."/>
            <person name="Murat C."/>
            <person name="Nolan M."/>
            <person name="Ohm R."/>
            <person name="Pangilinan J."/>
            <person name="Pereira M."/>
            <person name="Perotto S."/>
            <person name="Peter M."/>
            <person name="Riley R."/>
            <person name="Sitrit Y."/>
            <person name="Stielow B."/>
            <person name="Szollosi G."/>
            <person name="Zifcakova L."/>
            <person name="Stursova M."/>
            <person name="Spatafora J.W."/>
            <person name="Tedersoo L."/>
            <person name="Vaario L.-M."/>
            <person name="Yamada A."/>
            <person name="Yan M."/>
            <person name="Wang P."/>
            <person name="Xu J."/>
            <person name="Bruns T."/>
            <person name="Baldrian P."/>
            <person name="Vilgalys R."/>
            <person name="Henrissat B."/>
            <person name="Grigoriev I.V."/>
            <person name="Hibbett D."/>
            <person name="Nagy L.G."/>
            <person name="Martin F.M."/>
        </authorList>
    </citation>
    <scope>NUCLEOTIDE SEQUENCE</scope>
    <source>
        <strain evidence="2">UH-Tt-Lm1</strain>
    </source>
</reference>
<dbReference type="EMBL" id="WIUZ02000003">
    <property type="protein sequence ID" value="KAF9789697.1"/>
    <property type="molecule type" value="Genomic_DNA"/>
</dbReference>
<dbReference type="PANTHER" id="PTHR31184">
    <property type="entry name" value="HUNTINGTIN-INTERACTING PROTEIN K FAMILY MEMBER"/>
    <property type="match status" value="1"/>
</dbReference>
<dbReference type="AlphaFoldDB" id="A0A9P6HL23"/>
<sequence>MSYARGEADVIAGFADGHSYSKNKMDEILRSGALDKLPPRQKEHHPHVKREDVELIVHELEIPKSQAEKALHEAGGDVSKALKALITPKEGFGTEKSSRK</sequence>
<dbReference type="Pfam" id="PF19026">
    <property type="entry name" value="UBA_HYPK"/>
    <property type="match status" value="1"/>
</dbReference>
<dbReference type="GO" id="GO:0050821">
    <property type="term" value="P:protein stabilization"/>
    <property type="evidence" value="ECO:0007669"/>
    <property type="project" value="TreeGrafter"/>
</dbReference>
<dbReference type="Gene3D" id="1.10.8.10">
    <property type="entry name" value="DNA helicase RuvA subunit, C-terminal domain"/>
    <property type="match status" value="1"/>
</dbReference>
<gene>
    <name evidence="2" type="ORF">BJ322DRAFT_1043787</name>
</gene>
<evidence type="ECO:0000313" key="3">
    <source>
        <dbReference type="Proteomes" id="UP000736335"/>
    </source>
</evidence>
<dbReference type="InterPro" id="IPR044034">
    <property type="entry name" value="NAC-like_UBA"/>
</dbReference>
<dbReference type="Proteomes" id="UP000736335">
    <property type="component" value="Unassembled WGS sequence"/>
</dbReference>
<dbReference type="CDD" id="cd14361">
    <property type="entry name" value="UBA_HYPK"/>
    <property type="match status" value="1"/>
</dbReference>
<evidence type="ECO:0000259" key="1">
    <source>
        <dbReference type="Pfam" id="PF19026"/>
    </source>
</evidence>
<dbReference type="InterPro" id="IPR052617">
    <property type="entry name" value="Huntingtin-int_K"/>
</dbReference>
<accession>A0A9P6HL23</accession>
<feature type="domain" description="Nascent polypeptide-associated complex subunit alpha-like UBA" evidence="1">
    <location>
        <begin position="48"/>
        <end position="86"/>
    </location>
</feature>
<dbReference type="SUPFAM" id="SSF46934">
    <property type="entry name" value="UBA-like"/>
    <property type="match status" value="1"/>
</dbReference>
<dbReference type="OrthoDB" id="285219at2759"/>
<dbReference type="InterPro" id="IPR009060">
    <property type="entry name" value="UBA-like_sf"/>
</dbReference>
<proteinExistence type="predicted"/>
<comment type="caution">
    <text evidence="2">The sequence shown here is derived from an EMBL/GenBank/DDBJ whole genome shotgun (WGS) entry which is preliminary data.</text>
</comment>
<reference evidence="2" key="1">
    <citation type="journal article" date="2020" name="Nat. Commun.">
        <title>Large-scale genome sequencing of mycorrhizal fungi provides insights into the early evolution of symbiotic traits.</title>
        <authorList>
            <person name="Miyauchi S."/>
            <person name="Kiss E."/>
            <person name="Kuo A."/>
            <person name="Drula E."/>
            <person name="Kohler A."/>
            <person name="Sanchez-Garcia M."/>
            <person name="Morin E."/>
            <person name="Andreopoulos B."/>
            <person name="Barry K.W."/>
            <person name="Bonito G."/>
            <person name="Buee M."/>
            <person name="Carver A."/>
            <person name="Chen C."/>
            <person name="Cichocki N."/>
            <person name="Clum A."/>
            <person name="Culley D."/>
            <person name="Crous P.W."/>
            <person name="Fauchery L."/>
            <person name="Girlanda M."/>
            <person name="Hayes R.D."/>
            <person name="Keri Z."/>
            <person name="LaButti K."/>
            <person name="Lipzen A."/>
            <person name="Lombard V."/>
            <person name="Magnuson J."/>
            <person name="Maillard F."/>
            <person name="Murat C."/>
            <person name="Nolan M."/>
            <person name="Ohm R.A."/>
            <person name="Pangilinan J."/>
            <person name="Pereira M.F."/>
            <person name="Perotto S."/>
            <person name="Peter M."/>
            <person name="Pfister S."/>
            <person name="Riley R."/>
            <person name="Sitrit Y."/>
            <person name="Stielow J.B."/>
            <person name="Szollosi G."/>
            <person name="Zifcakova L."/>
            <person name="Stursova M."/>
            <person name="Spatafora J.W."/>
            <person name="Tedersoo L."/>
            <person name="Vaario L.M."/>
            <person name="Yamada A."/>
            <person name="Yan M."/>
            <person name="Wang P."/>
            <person name="Xu J."/>
            <person name="Bruns T."/>
            <person name="Baldrian P."/>
            <person name="Vilgalys R."/>
            <person name="Dunand C."/>
            <person name="Henrissat B."/>
            <person name="Grigoriev I.V."/>
            <person name="Hibbett D."/>
            <person name="Nagy L.G."/>
            <person name="Martin F.M."/>
        </authorList>
    </citation>
    <scope>NUCLEOTIDE SEQUENCE</scope>
    <source>
        <strain evidence="2">UH-Tt-Lm1</strain>
    </source>
</reference>
<keyword evidence="3" id="KW-1185">Reference proteome</keyword>
<protein>
    <recommendedName>
        <fullName evidence="1">Nascent polypeptide-associated complex subunit alpha-like UBA domain-containing protein</fullName>
    </recommendedName>
</protein>
<dbReference type="GO" id="GO:0043066">
    <property type="term" value="P:negative regulation of apoptotic process"/>
    <property type="evidence" value="ECO:0007669"/>
    <property type="project" value="TreeGrafter"/>
</dbReference>
<dbReference type="PANTHER" id="PTHR31184:SF2">
    <property type="entry name" value="HUNTINGTIN-INTERACTING PROTEIN K"/>
    <property type="match status" value="1"/>
</dbReference>
<name>A0A9P6HL23_9AGAM</name>
<evidence type="ECO:0000313" key="2">
    <source>
        <dbReference type="EMBL" id="KAF9789697.1"/>
    </source>
</evidence>
<dbReference type="InterPro" id="IPR038922">
    <property type="entry name" value="HYPK_UBA"/>
</dbReference>